<dbReference type="InterPro" id="IPR036291">
    <property type="entry name" value="NAD(P)-bd_dom_sf"/>
</dbReference>
<dbReference type="GO" id="GO:0006099">
    <property type="term" value="P:tricarboxylic acid cycle"/>
    <property type="evidence" value="ECO:0007669"/>
    <property type="project" value="TreeGrafter"/>
</dbReference>
<dbReference type="EMBL" id="CP003630">
    <property type="protein sequence ID" value="AFZ19670.1"/>
    <property type="molecule type" value="Genomic_DNA"/>
</dbReference>
<dbReference type="eggNOG" id="COG0074">
    <property type="taxonomic scope" value="Bacteria"/>
</dbReference>
<dbReference type="PIRSF" id="PIRSF001553">
    <property type="entry name" value="SucCS_alpha"/>
    <property type="match status" value="1"/>
</dbReference>
<dbReference type="GO" id="GO:0000166">
    <property type="term" value="F:nucleotide binding"/>
    <property type="evidence" value="ECO:0007669"/>
    <property type="project" value="UniProtKB-KW"/>
</dbReference>
<evidence type="ECO:0000259" key="4">
    <source>
        <dbReference type="SMART" id="SM00881"/>
    </source>
</evidence>
<dbReference type="InterPro" id="IPR003781">
    <property type="entry name" value="CoA-bd"/>
</dbReference>
<dbReference type="SMART" id="SM00881">
    <property type="entry name" value="CoA_binding"/>
    <property type="match status" value="1"/>
</dbReference>
<dbReference type="Pfam" id="PF00549">
    <property type="entry name" value="Ligase_CoA"/>
    <property type="match status" value="1"/>
</dbReference>
<dbReference type="KEGG" id="mic:Mic7113_3963"/>
<feature type="compositionally biased region" description="Polar residues" evidence="3">
    <location>
        <begin position="1"/>
        <end position="20"/>
    </location>
</feature>
<dbReference type="PRINTS" id="PR01798">
    <property type="entry name" value="SCOASYNTHASE"/>
</dbReference>
<dbReference type="GO" id="GO:0009361">
    <property type="term" value="C:succinate-CoA ligase complex (ADP-forming)"/>
    <property type="evidence" value="ECO:0007669"/>
    <property type="project" value="TreeGrafter"/>
</dbReference>
<evidence type="ECO:0000256" key="2">
    <source>
        <dbReference type="ARBA" id="ARBA00022741"/>
    </source>
</evidence>
<accession>K9WGZ3</accession>
<dbReference type="AlphaFoldDB" id="K9WGZ3"/>
<name>K9WGZ3_9CYAN</name>
<dbReference type="Gene3D" id="3.40.50.261">
    <property type="entry name" value="Succinyl-CoA synthetase domains"/>
    <property type="match status" value="1"/>
</dbReference>
<evidence type="ECO:0000256" key="1">
    <source>
        <dbReference type="ARBA" id="ARBA00022598"/>
    </source>
</evidence>
<keyword evidence="6" id="KW-1185">Reference proteome</keyword>
<organism evidence="5 6">
    <name type="scientific">Allocoleopsis franciscana PCC 7113</name>
    <dbReference type="NCBI Taxonomy" id="1173027"/>
    <lineage>
        <taxon>Bacteria</taxon>
        <taxon>Bacillati</taxon>
        <taxon>Cyanobacteriota</taxon>
        <taxon>Cyanophyceae</taxon>
        <taxon>Coleofasciculales</taxon>
        <taxon>Coleofasciculaceae</taxon>
        <taxon>Allocoleopsis</taxon>
        <taxon>Allocoleopsis franciscana</taxon>
    </lineage>
</organism>
<sequence length="350" mass="36339">MNLTSESQALEQDSTPSLSSDYALPMKSNGTKVAAGVVETLNPASTPLAHQATINLTPNSKVLVQGITQPLGSYYTARMKAYGTNVVAGVSAGQGGQELHGIPVFDLVEQVLPQTGPIEASIIFVESYRVLDAALEAMDAEIPLIILVTEGVPPLDMVRLLRKAEATGTVIVGPSSSGIIVPGKVLLGAQESEFYTPGPVGLIARAGALAYEVALGLTHAKLGQSMAVNLGSAAIVGSSFCQWLQILAMDKSTKVIVLVDQTGGLSDDATAEYIAQAIDKPVIAYVAGSYTPLDKQISDASAIIAAQLSGPITNASTAQHKVAAFKQANIPVAERPSQIPELVRKALKKG</sequence>
<gene>
    <name evidence="5" type="ORF">Mic7113_3963</name>
</gene>
<dbReference type="GO" id="GO:0004775">
    <property type="term" value="F:succinate-CoA ligase (ADP-forming) activity"/>
    <property type="evidence" value="ECO:0007669"/>
    <property type="project" value="UniProtKB-EC"/>
</dbReference>
<dbReference type="InterPro" id="IPR016102">
    <property type="entry name" value="Succinyl-CoA_synth-like"/>
</dbReference>
<dbReference type="PATRIC" id="fig|1173027.3.peg.4365"/>
<dbReference type="InterPro" id="IPR005810">
    <property type="entry name" value="CoA_lig_alpha"/>
</dbReference>
<feature type="region of interest" description="Disordered" evidence="3">
    <location>
        <begin position="1"/>
        <end position="23"/>
    </location>
</feature>
<dbReference type="Pfam" id="PF02629">
    <property type="entry name" value="CoA_binding"/>
    <property type="match status" value="1"/>
</dbReference>
<evidence type="ECO:0000313" key="6">
    <source>
        <dbReference type="Proteomes" id="UP000010471"/>
    </source>
</evidence>
<keyword evidence="1 5" id="KW-0436">Ligase</keyword>
<proteinExistence type="predicted"/>
<dbReference type="PANTHER" id="PTHR11117:SF2">
    <property type="entry name" value="SUCCINATE--COA LIGASE [ADP_GDP-FORMING] SUBUNIT ALPHA, MITOCHONDRIAL"/>
    <property type="match status" value="1"/>
</dbReference>
<evidence type="ECO:0000313" key="5">
    <source>
        <dbReference type="EMBL" id="AFZ19670.1"/>
    </source>
</evidence>
<dbReference type="GO" id="GO:0004776">
    <property type="term" value="F:succinate-CoA ligase (GDP-forming) activity"/>
    <property type="evidence" value="ECO:0007669"/>
    <property type="project" value="TreeGrafter"/>
</dbReference>
<feature type="domain" description="CoA-binding" evidence="4">
    <location>
        <begin position="55"/>
        <end position="152"/>
    </location>
</feature>
<evidence type="ECO:0000256" key="3">
    <source>
        <dbReference type="SAM" id="MobiDB-lite"/>
    </source>
</evidence>
<dbReference type="SUPFAM" id="SSF51735">
    <property type="entry name" value="NAD(P)-binding Rossmann-fold domains"/>
    <property type="match status" value="1"/>
</dbReference>
<dbReference type="SUPFAM" id="SSF52210">
    <property type="entry name" value="Succinyl-CoA synthetase domains"/>
    <property type="match status" value="1"/>
</dbReference>
<dbReference type="EC" id="6.2.1.5" evidence="5"/>
<dbReference type="STRING" id="1173027.Mic7113_3963"/>
<dbReference type="PANTHER" id="PTHR11117">
    <property type="entry name" value="SUCCINYL-COA LIGASE SUBUNIT ALPHA"/>
    <property type="match status" value="1"/>
</dbReference>
<dbReference type="InterPro" id="IPR005811">
    <property type="entry name" value="SUCC_ACL_C"/>
</dbReference>
<dbReference type="HOGENOM" id="CLU_052104_0_0_3"/>
<protein>
    <submittedName>
        <fullName evidence="5">Succinyl-CoA synthetase, alpha subunit</fullName>
        <ecNumber evidence="5">6.2.1.5</ecNumber>
    </submittedName>
</protein>
<keyword evidence="2" id="KW-0547">Nucleotide-binding</keyword>
<reference evidence="5 6" key="1">
    <citation type="submission" date="2012-06" db="EMBL/GenBank/DDBJ databases">
        <title>Finished chromosome of genome of Microcoleus sp. PCC 7113.</title>
        <authorList>
            <consortium name="US DOE Joint Genome Institute"/>
            <person name="Gugger M."/>
            <person name="Coursin T."/>
            <person name="Rippka R."/>
            <person name="Tandeau De Marsac N."/>
            <person name="Huntemann M."/>
            <person name="Wei C.-L."/>
            <person name="Han J."/>
            <person name="Detter J.C."/>
            <person name="Han C."/>
            <person name="Tapia R."/>
            <person name="Chen A."/>
            <person name="Kyrpides N."/>
            <person name="Mavromatis K."/>
            <person name="Markowitz V."/>
            <person name="Szeto E."/>
            <person name="Ivanova N."/>
            <person name="Pagani I."/>
            <person name="Pati A."/>
            <person name="Goodwin L."/>
            <person name="Nordberg H.P."/>
            <person name="Cantor M.N."/>
            <person name="Hua S.X."/>
            <person name="Woyke T."/>
            <person name="Kerfeld C.A."/>
        </authorList>
    </citation>
    <scope>NUCLEOTIDE SEQUENCE [LARGE SCALE GENOMIC DNA]</scope>
    <source>
        <strain evidence="5 6">PCC 7113</strain>
    </source>
</reference>
<dbReference type="Proteomes" id="UP000010471">
    <property type="component" value="Chromosome"/>
</dbReference>
<dbReference type="Gene3D" id="3.40.50.720">
    <property type="entry name" value="NAD(P)-binding Rossmann-like Domain"/>
    <property type="match status" value="1"/>
</dbReference>